<evidence type="ECO:0000259" key="2">
    <source>
        <dbReference type="PROSITE" id="PS52035"/>
    </source>
</evidence>
<keyword evidence="3" id="KW-0614">Plasmid</keyword>
<dbReference type="AlphaFoldDB" id="A0A291W2R2"/>
<dbReference type="EMBL" id="CP023976">
    <property type="protein sequence ID" value="ATM24580.1"/>
    <property type="molecule type" value="Genomic_DNA"/>
</dbReference>
<dbReference type="KEGG" id="salf:SMD44_p10081"/>
<dbReference type="SUPFAM" id="SSF53187">
    <property type="entry name" value="Zn-dependent exopeptidases"/>
    <property type="match status" value="1"/>
</dbReference>
<feature type="domain" description="Peptidase M14" evidence="2">
    <location>
        <begin position="16"/>
        <end position="303"/>
    </location>
</feature>
<dbReference type="GO" id="GO:0004181">
    <property type="term" value="F:metallocarboxypeptidase activity"/>
    <property type="evidence" value="ECO:0007669"/>
    <property type="project" value="InterPro"/>
</dbReference>
<evidence type="ECO:0000313" key="4">
    <source>
        <dbReference type="Proteomes" id="UP000195880"/>
    </source>
</evidence>
<protein>
    <recommendedName>
        <fullName evidence="2">Peptidase M14 domain-containing protein</fullName>
    </recommendedName>
</protein>
<sequence length="421" mass="45606">MTDARTAAPAYQVGDRPPTWHELRDQLRDFAAAHPDRCRLEAVGTSRGGKQMELLTIPGGPLQAVVVAGPHSQEPIGGQTVLSLAHHLVTHAEPREHTTWHLLSCSDPDGLQLNEGWIAGTWPPSIEAYHRGFYRPATADQPEWTFPAPWFTGQLPETRVLMTLIDRLRPGLLVSLHNSDTGGAYYMASRAEPELVGVLAEAAARNGLPVEAMPSDCIGWQTPGPGVFVLPEPAPTPEPDAAQADAWRPAGASSAHFAARHGGLGIFPEVPMWRTKPFSLPAEESAHLLEETAGALADVLERLGSAGTRPSPYLAAVRDTVAILRFMSALVREKPDDGADQDMALLVPLRGAGMLLRHLDAQLLRHPEDRDLARERDDLDEQFTAWLRRADAALSPAPIALAQTVGFQIDTVLGAARLLTR</sequence>
<comment type="similarity">
    <text evidence="1">Belongs to the peptidase M14 family.</text>
</comment>
<dbReference type="SMART" id="SM00631">
    <property type="entry name" value="Zn_pept"/>
    <property type="match status" value="1"/>
</dbReference>
<evidence type="ECO:0000256" key="1">
    <source>
        <dbReference type="PROSITE-ProRule" id="PRU01379"/>
    </source>
</evidence>
<geneLocation type="plasmid" evidence="4">
    <name>pmdjk44.1</name>
</geneLocation>
<gene>
    <name evidence="3" type="ORF">SMD44_p10081</name>
</gene>
<accession>A0A291W2R2</accession>
<evidence type="ECO:0000313" key="3">
    <source>
        <dbReference type="EMBL" id="ATM24580.1"/>
    </source>
</evidence>
<comment type="caution">
    <text evidence="1">Lacks conserved residue(s) required for the propagation of feature annotation.</text>
</comment>
<organism evidence="3 4">
    <name type="scientific">Streptomyces alboflavus</name>
    <dbReference type="NCBI Taxonomy" id="67267"/>
    <lineage>
        <taxon>Bacteria</taxon>
        <taxon>Bacillati</taxon>
        <taxon>Actinomycetota</taxon>
        <taxon>Actinomycetes</taxon>
        <taxon>Kitasatosporales</taxon>
        <taxon>Streptomycetaceae</taxon>
        <taxon>Streptomyces</taxon>
    </lineage>
</organism>
<dbReference type="GO" id="GO:0006508">
    <property type="term" value="P:proteolysis"/>
    <property type="evidence" value="ECO:0007669"/>
    <property type="project" value="InterPro"/>
</dbReference>
<dbReference type="Gene3D" id="3.40.630.10">
    <property type="entry name" value="Zn peptidases"/>
    <property type="match status" value="1"/>
</dbReference>
<proteinExistence type="inferred from homology"/>
<dbReference type="Proteomes" id="UP000195880">
    <property type="component" value="Plasmid pMDJK44.1"/>
</dbReference>
<dbReference type="InterPro" id="IPR000834">
    <property type="entry name" value="Peptidase_M14"/>
</dbReference>
<dbReference type="GO" id="GO:0008270">
    <property type="term" value="F:zinc ion binding"/>
    <property type="evidence" value="ECO:0007669"/>
    <property type="project" value="InterPro"/>
</dbReference>
<name>A0A291W2R2_9ACTN</name>
<dbReference type="Pfam" id="PF00246">
    <property type="entry name" value="Peptidase_M14"/>
    <property type="match status" value="1"/>
</dbReference>
<keyword evidence="4" id="KW-1185">Reference proteome</keyword>
<dbReference type="PROSITE" id="PS52035">
    <property type="entry name" value="PEPTIDASE_M14"/>
    <property type="match status" value="1"/>
</dbReference>
<reference evidence="3 4" key="1">
    <citation type="submission" date="2017-10" db="EMBL/GenBank/DDBJ databases">
        <title>Streptomyces alboflavus Genome sequencing and assembly.</title>
        <authorList>
            <person name="Wang Y."/>
            <person name="Du B."/>
            <person name="Ding Y."/>
            <person name="Liu H."/>
            <person name="Hou Q."/>
            <person name="Liu K."/>
            <person name="Wang C."/>
            <person name="Yao L."/>
        </authorList>
    </citation>
    <scope>NUCLEOTIDE SEQUENCE [LARGE SCALE GENOMIC DNA]</scope>
    <source>
        <strain evidence="3 4">MDJK44</strain>
        <plasmid evidence="4">Plasmid pmdjk44.1</plasmid>
    </source>
</reference>
<dbReference type="OrthoDB" id="4499135at2"/>
<dbReference type="RefSeq" id="WP_100112420.1">
    <property type="nucleotide sequence ID" value="NZ_CP023976.1"/>
</dbReference>